<evidence type="ECO:0000313" key="4">
    <source>
        <dbReference type="Proteomes" id="UP000247772"/>
    </source>
</evidence>
<dbReference type="GO" id="GO:0016787">
    <property type="term" value="F:hydrolase activity"/>
    <property type="evidence" value="ECO:0007669"/>
    <property type="project" value="UniProtKB-KW"/>
</dbReference>
<evidence type="ECO:0000256" key="1">
    <source>
        <dbReference type="ARBA" id="ARBA00022801"/>
    </source>
</evidence>
<dbReference type="EMBL" id="QJSQ01000071">
    <property type="protein sequence ID" value="PYE11990.1"/>
    <property type="molecule type" value="Genomic_DNA"/>
</dbReference>
<dbReference type="AlphaFoldDB" id="A0A2V4T194"/>
<feature type="domain" description="Isochorismatase-like" evidence="2">
    <location>
        <begin position="10"/>
        <end position="176"/>
    </location>
</feature>
<dbReference type="PANTHER" id="PTHR43540">
    <property type="entry name" value="PEROXYUREIDOACRYLATE/UREIDOACRYLATE AMIDOHYDROLASE-RELATED"/>
    <property type="match status" value="1"/>
</dbReference>
<dbReference type="PANTHER" id="PTHR43540:SF7">
    <property type="entry name" value="ISOCHORISMATASE FAMILY PROTEIN YECD"/>
    <property type="match status" value="1"/>
</dbReference>
<comment type="caution">
    <text evidence="3">The sequence shown here is derived from an EMBL/GenBank/DDBJ whole genome shotgun (WGS) entry which is preliminary data.</text>
</comment>
<dbReference type="Pfam" id="PF00857">
    <property type="entry name" value="Isochorismatase"/>
    <property type="match status" value="1"/>
</dbReference>
<reference evidence="3 4" key="1">
    <citation type="submission" date="2018-06" db="EMBL/GenBank/DDBJ databases">
        <title>Genomic Encyclopedia of Type Strains, Phase IV (KMG-V): Genome sequencing to study the core and pangenomes of soil and plant-associated prokaryotes.</title>
        <authorList>
            <person name="Whitman W."/>
        </authorList>
    </citation>
    <scope>NUCLEOTIDE SEQUENCE [LARGE SCALE GENOMIC DNA]</scope>
    <source>
        <strain evidence="3 4">SRCL-318</strain>
    </source>
</reference>
<keyword evidence="1" id="KW-0378">Hydrolase</keyword>
<protein>
    <submittedName>
        <fullName evidence="3">Nicotinamidase-related amidase</fullName>
    </submittedName>
</protein>
<gene>
    <name evidence="3" type="ORF">C7410_1713</name>
</gene>
<dbReference type="InterPro" id="IPR050272">
    <property type="entry name" value="Isochorismatase-like_hydrls"/>
</dbReference>
<proteinExistence type="predicted"/>
<name>A0A2V4T194_9BURK</name>
<evidence type="ECO:0000259" key="2">
    <source>
        <dbReference type="Pfam" id="PF00857"/>
    </source>
</evidence>
<dbReference type="Proteomes" id="UP000247772">
    <property type="component" value="Unassembled WGS sequence"/>
</dbReference>
<dbReference type="CDD" id="cd00431">
    <property type="entry name" value="cysteine_hydrolases"/>
    <property type="match status" value="1"/>
</dbReference>
<dbReference type="Gene3D" id="3.40.50.850">
    <property type="entry name" value="Isochorismatase-like"/>
    <property type="match status" value="1"/>
</dbReference>
<dbReference type="RefSeq" id="WP_110857998.1">
    <property type="nucleotide sequence ID" value="NZ_QJSQ01000071.1"/>
</dbReference>
<dbReference type="InterPro" id="IPR000868">
    <property type="entry name" value="Isochorismatase-like_dom"/>
</dbReference>
<accession>A0A2V4T194</accession>
<evidence type="ECO:0000313" key="3">
    <source>
        <dbReference type="EMBL" id="PYE11990.1"/>
    </source>
</evidence>
<dbReference type="SUPFAM" id="SSF52499">
    <property type="entry name" value="Isochorismatase-like hydrolases"/>
    <property type="match status" value="1"/>
</dbReference>
<organism evidence="3 4">
    <name type="scientific">Paraburkholderia silvatlantica</name>
    <dbReference type="NCBI Taxonomy" id="321895"/>
    <lineage>
        <taxon>Bacteria</taxon>
        <taxon>Pseudomonadati</taxon>
        <taxon>Pseudomonadota</taxon>
        <taxon>Betaproteobacteria</taxon>
        <taxon>Burkholderiales</taxon>
        <taxon>Burkholderiaceae</taxon>
        <taxon>Paraburkholderia</taxon>
    </lineage>
</organism>
<dbReference type="InterPro" id="IPR036380">
    <property type="entry name" value="Isochorismatase-like_sf"/>
</dbReference>
<dbReference type="OrthoDB" id="9781985at2"/>
<sequence>MTATRLDLKTALIVIDLQKIVASIPAAHPFTNVLENACHLAANFRQHGLPVVLVNVVGTAPGRTEQHHAGGALPPDWSELLPELNQQPQDHLVSKKTWGAFTGTGLEAHLKSAGVTQVVICGVATSVGVESTARQAHELGFNVTLAVDAMTDISAQAHANSLERIFPKLGETGTTREIVNLLSKRST</sequence>